<keyword evidence="1" id="KW-0812">Transmembrane</keyword>
<organism evidence="2 3">
    <name type="scientific">Cetraspora pellucida</name>
    <dbReference type="NCBI Taxonomy" id="1433469"/>
    <lineage>
        <taxon>Eukaryota</taxon>
        <taxon>Fungi</taxon>
        <taxon>Fungi incertae sedis</taxon>
        <taxon>Mucoromycota</taxon>
        <taxon>Glomeromycotina</taxon>
        <taxon>Glomeromycetes</taxon>
        <taxon>Diversisporales</taxon>
        <taxon>Gigasporaceae</taxon>
        <taxon>Cetraspora</taxon>
    </lineage>
</organism>
<feature type="transmembrane region" description="Helical" evidence="1">
    <location>
        <begin position="91"/>
        <end position="110"/>
    </location>
</feature>
<feature type="transmembrane region" description="Helical" evidence="1">
    <location>
        <begin position="59"/>
        <end position="85"/>
    </location>
</feature>
<evidence type="ECO:0000256" key="1">
    <source>
        <dbReference type="SAM" id="Phobius"/>
    </source>
</evidence>
<gene>
    <name evidence="2" type="ORF">CPELLU_LOCUS1341</name>
</gene>
<reference evidence="2" key="1">
    <citation type="submission" date="2021-06" db="EMBL/GenBank/DDBJ databases">
        <authorList>
            <person name="Kallberg Y."/>
            <person name="Tangrot J."/>
            <person name="Rosling A."/>
        </authorList>
    </citation>
    <scope>NUCLEOTIDE SEQUENCE</scope>
    <source>
        <strain evidence="2">FL966</strain>
    </source>
</reference>
<comment type="caution">
    <text evidence="2">The sequence shown here is derived from an EMBL/GenBank/DDBJ whole genome shotgun (WGS) entry which is preliminary data.</text>
</comment>
<feature type="transmembrane region" description="Helical" evidence="1">
    <location>
        <begin position="117"/>
        <end position="136"/>
    </location>
</feature>
<name>A0A9N8W4M1_9GLOM</name>
<evidence type="ECO:0000313" key="2">
    <source>
        <dbReference type="EMBL" id="CAG8476897.1"/>
    </source>
</evidence>
<dbReference type="Proteomes" id="UP000789759">
    <property type="component" value="Unassembled WGS sequence"/>
</dbReference>
<dbReference type="AlphaFoldDB" id="A0A9N8W4M1"/>
<keyword evidence="1" id="KW-0472">Membrane</keyword>
<protein>
    <submittedName>
        <fullName evidence="2">5648_t:CDS:1</fullName>
    </submittedName>
</protein>
<dbReference type="EMBL" id="CAJVQA010000477">
    <property type="protein sequence ID" value="CAG8476897.1"/>
    <property type="molecule type" value="Genomic_DNA"/>
</dbReference>
<keyword evidence="3" id="KW-1185">Reference proteome</keyword>
<accession>A0A9N8W4M1</accession>
<proteinExistence type="predicted"/>
<sequence length="158" mass="17776">MSKTICPSPKVTMFIFCQLNFFLPNFVEVEVAVIGVVVTGDGFVSCRHYRCLLRRWCRFCAVCFGAVVIGGFCRSLGCLWVFYYVIGVDSAPSVLVTLLLVVSPFVGLSVSPDLFQISHVCFGAVMIASVLLRRWYRFHAAYFDATIIGEFRRFKLDS</sequence>
<evidence type="ECO:0000313" key="3">
    <source>
        <dbReference type="Proteomes" id="UP000789759"/>
    </source>
</evidence>
<keyword evidence="1" id="KW-1133">Transmembrane helix</keyword>